<accession>A0A165E2V2</accession>
<name>A0A165E2V2_EXIGL</name>
<organism evidence="1 2">
    <name type="scientific">Exidia glandulosa HHB12029</name>
    <dbReference type="NCBI Taxonomy" id="1314781"/>
    <lineage>
        <taxon>Eukaryota</taxon>
        <taxon>Fungi</taxon>
        <taxon>Dikarya</taxon>
        <taxon>Basidiomycota</taxon>
        <taxon>Agaricomycotina</taxon>
        <taxon>Agaricomycetes</taxon>
        <taxon>Auriculariales</taxon>
        <taxon>Exidiaceae</taxon>
        <taxon>Exidia</taxon>
    </lineage>
</organism>
<gene>
    <name evidence="1" type="ORF">EXIGLDRAFT_235152</name>
</gene>
<dbReference type="AlphaFoldDB" id="A0A165E2V2"/>
<dbReference type="InParanoid" id="A0A165E2V2"/>
<keyword evidence="2" id="KW-1185">Reference proteome</keyword>
<evidence type="ECO:0000313" key="2">
    <source>
        <dbReference type="Proteomes" id="UP000077266"/>
    </source>
</evidence>
<dbReference type="Proteomes" id="UP000077266">
    <property type="component" value="Unassembled WGS sequence"/>
</dbReference>
<proteinExistence type="predicted"/>
<protein>
    <submittedName>
        <fullName evidence="1">Uncharacterized protein</fullName>
    </submittedName>
</protein>
<evidence type="ECO:0000313" key="1">
    <source>
        <dbReference type="EMBL" id="KZV85946.1"/>
    </source>
</evidence>
<dbReference type="EMBL" id="KV426171">
    <property type="protein sequence ID" value="KZV85946.1"/>
    <property type="molecule type" value="Genomic_DNA"/>
</dbReference>
<reference evidence="1 2" key="1">
    <citation type="journal article" date="2016" name="Mol. Biol. Evol.">
        <title>Comparative Genomics of Early-Diverging Mushroom-Forming Fungi Provides Insights into the Origins of Lignocellulose Decay Capabilities.</title>
        <authorList>
            <person name="Nagy L.G."/>
            <person name="Riley R."/>
            <person name="Tritt A."/>
            <person name="Adam C."/>
            <person name="Daum C."/>
            <person name="Floudas D."/>
            <person name="Sun H."/>
            <person name="Yadav J.S."/>
            <person name="Pangilinan J."/>
            <person name="Larsson K.H."/>
            <person name="Matsuura K."/>
            <person name="Barry K."/>
            <person name="Labutti K."/>
            <person name="Kuo R."/>
            <person name="Ohm R.A."/>
            <person name="Bhattacharya S.S."/>
            <person name="Shirouzu T."/>
            <person name="Yoshinaga Y."/>
            <person name="Martin F.M."/>
            <person name="Grigoriev I.V."/>
            <person name="Hibbett D.S."/>
        </authorList>
    </citation>
    <scope>NUCLEOTIDE SEQUENCE [LARGE SCALE GENOMIC DNA]</scope>
    <source>
        <strain evidence="1 2">HHB12029</strain>
    </source>
</reference>
<sequence>MRVCNPSVRCTAIARGRPLRDAGRGQCATPQRTLCRAYSTARLGRCRDRAGRVACTVSQALCVICSVSFRSRRVALCQRGIVGEQPAQHFNQTTATVARGGGGGRRRVPQRGREGAWEKIYSV</sequence>